<gene>
    <name evidence="3" type="ORF">Adt_12359</name>
</gene>
<organism evidence="3 4">
    <name type="scientific">Abeliophyllum distichum</name>
    <dbReference type="NCBI Taxonomy" id="126358"/>
    <lineage>
        <taxon>Eukaryota</taxon>
        <taxon>Viridiplantae</taxon>
        <taxon>Streptophyta</taxon>
        <taxon>Embryophyta</taxon>
        <taxon>Tracheophyta</taxon>
        <taxon>Spermatophyta</taxon>
        <taxon>Magnoliopsida</taxon>
        <taxon>eudicotyledons</taxon>
        <taxon>Gunneridae</taxon>
        <taxon>Pentapetalae</taxon>
        <taxon>asterids</taxon>
        <taxon>lamiids</taxon>
        <taxon>Lamiales</taxon>
        <taxon>Oleaceae</taxon>
        <taxon>Forsythieae</taxon>
        <taxon>Abeliophyllum</taxon>
    </lineage>
</organism>
<comment type="caution">
    <text evidence="3">The sequence shown here is derived from an EMBL/GenBank/DDBJ whole genome shotgun (WGS) entry which is preliminary data.</text>
</comment>
<dbReference type="PANTHER" id="PTHR47469:SF2">
    <property type="entry name" value="OS06G0597600 PROTEIN"/>
    <property type="match status" value="1"/>
</dbReference>
<dbReference type="PANTHER" id="PTHR47469">
    <property type="entry name" value="MONOOXYGENASE-LIKE"/>
    <property type="match status" value="1"/>
</dbReference>
<proteinExistence type="predicted"/>
<dbReference type="Pfam" id="PF01266">
    <property type="entry name" value="DAO"/>
    <property type="match status" value="1"/>
</dbReference>
<dbReference type="PROSITE" id="PS51257">
    <property type="entry name" value="PROKAR_LIPOPROTEIN"/>
    <property type="match status" value="1"/>
</dbReference>
<protein>
    <submittedName>
        <fullName evidence="3">FAD/NAD(P)-binding oxidoreductase family protein</fullName>
    </submittedName>
</protein>
<evidence type="ECO:0000256" key="1">
    <source>
        <dbReference type="SAM" id="Phobius"/>
    </source>
</evidence>
<evidence type="ECO:0000313" key="3">
    <source>
        <dbReference type="EMBL" id="KAL2527305.1"/>
    </source>
</evidence>
<evidence type="ECO:0000259" key="2">
    <source>
        <dbReference type="Pfam" id="PF01266"/>
    </source>
</evidence>
<dbReference type="SUPFAM" id="SSF51905">
    <property type="entry name" value="FAD/NAD(P)-binding domain"/>
    <property type="match status" value="1"/>
</dbReference>
<feature type="domain" description="FAD dependent oxidoreductase" evidence="2">
    <location>
        <begin position="10"/>
        <end position="51"/>
    </location>
</feature>
<dbReference type="Gene3D" id="3.50.50.60">
    <property type="entry name" value="FAD/NAD(P)-binding domain"/>
    <property type="match status" value="1"/>
</dbReference>
<keyword evidence="1" id="KW-0812">Transmembrane</keyword>
<keyword evidence="1" id="KW-0472">Membrane</keyword>
<keyword evidence="1" id="KW-1133">Transmembrane helix</keyword>
<dbReference type="Proteomes" id="UP001604336">
    <property type="component" value="Unassembled WGS sequence"/>
</dbReference>
<reference evidence="4" key="1">
    <citation type="submission" date="2024-07" db="EMBL/GenBank/DDBJ databases">
        <title>Two chromosome-level genome assemblies of Korean endemic species Abeliophyllum distichum and Forsythia ovata (Oleaceae).</title>
        <authorList>
            <person name="Jang H."/>
        </authorList>
    </citation>
    <scope>NUCLEOTIDE SEQUENCE [LARGE SCALE GENOMIC DNA]</scope>
</reference>
<evidence type="ECO:0000313" key="4">
    <source>
        <dbReference type="Proteomes" id="UP001604336"/>
    </source>
</evidence>
<keyword evidence="4" id="KW-1185">Reference proteome</keyword>
<sequence length="101" mass="10799">MEEEKRKAKAVVVGGSIAGISCAHALIAAGWDVVVLEKTPSPPTSSTTGAGLGIDPLSQKLIQSWLKQPQLLEFNTLPLTIDHVSTNSTVKKHMYDVSIFV</sequence>
<dbReference type="InterPro" id="IPR053212">
    <property type="entry name" value="DHP_3-monooxygenase"/>
</dbReference>
<dbReference type="EMBL" id="JBFOLK010000003">
    <property type="protein sequence ID" value="KAL2527305.1"/>
    <property type="molecule type" value="Genomic_DNA"/>
</dbReference>
<accession>A0ABD1UQJ9</accession>
<dbReference type="AlphaFoldDB" id="A0ABD1UQJ9"/>
<dbReference type="InterPro" id="IPR036188">
    <property type="entry name" value="FAD/NAD-bd_sf"/>
</dbReference>
<dbReference type="InterPro" id="IPR006076">
    <property type="entry name" value="FAD-dep_OxRdtase"/>
</dbReference>
<feature type="transmembrane region" description="Helical" evidence="1">
    <location>
        <begin position="12"/>
        <end position="31"/>
    </location>
</feature>
<name>A0ABD1UQJ9_9LAMI</name>